<comment type="subcellular location">
    <subcellularLocation>
        <location evidence="1">Cell membrane</location>
        <topology evidence="1">Multi-pass membrane protein</topology>
    </subcellularLocation>
</comment>
<dbReference type="InterPro" id="IPR050640">
    <property type="entry name" value="Bact_2-comp_sensor_kinase"/>
</dbReference>
<feature type="domain" description="HAMP" evidence="7">
    <location>
        <begin position="311"/>
        <end position="363"/>
    </location>
</feature>
<organism evidence="8 9">
    <name type="scientific">Cohnella soli</name>
    <dbReference type="NCBI Taxonomy" id="425005"/>
    <lineage>
        <taxon>Bacteria</taxon>
        <taxon>Bacillati</taxon>
        <taxon>Bacillota</taxon>
        <taxon>Bacilli</taxon>
        <taxon>Bacillales</taxon>
        <taxon>Paenibacillaceae</taxon>
        <taxon>Cohnella</taxon>
    </lineage>
</organism>
<evidence type="ECO:0000256" key="5">
    <source>
        <dbReference type="ARBA" id="ARBA00023136"/>
    </source>
</evidence>
<evidence type="ECO:0000313" key="8">
    <source>
        <dbReference type="EMBL" id="MFC5403385.1"/>
    </source>
</evidence>
<dbReference type="Pfam" id="PF00672">
    <property type="entry name" value="HAMP"/>
    <property type="match status" value="1"/>
</dbReference>
<dbReference type="PANTHER" id="PTHR34220">
    <property type="entry name" value="SENSOR HISTIDINE KINASE YPDA"/>
    <property type="match status" value="1"/>
</dbReference>
<evidence type="ECO:0000256" key="6">
    <source>
        <dbReference type="SAM" id="Phobius"/>
    </source>
</evidence>
<evidence type="ECO:0000256" key="4">
    <source>
        <dbReference type="ARBA" id="ARBA00022679"/>
    </source>
</evidence>
<dbReference type="Pfam" id="PF06580">
    <property type="entry name" value="His_kinase"/>
    <property type="match status" value="1"/>
</dbReference>
<dbReference type="PROSITE" id="PS50885">
    <property type="entry name" value="HAMP"/>
    <property type="match status" value="1"/>
</dbReference>
<dbReference type="Proteomes" id="UP001596113">
    <property type="component" value="Unassembled WGS sequence"/>
</dbReference>
<dbReference type="EC" id="2.7.13.3" evidence="8"/>
<dbReference type="EMBL" id="JBHSMI010000023">
    <property type="protein sequence ID" value="MFC5403385.1"/>
    <property type="molecule type" value="Genomic_DNA"/>
</dbReference>
<gene>
    <name evidence="8" type="ORF">ACFPOF_11650</name>
</gene>
<evidence type="ECO:0000256" key="3">
    <source>
        <dbReference type="ARBA" id="ARBA00022553"/>
    </source>
</evidence>
<keyword evidence="4 8" id="KW-0808">Transferase</keyword>
<keyword evidence="6" id="KW-0812">Transmembrane</keyword>
<dbReference type="InterPro" id="IPR003660">
    <property type="entry name" value="HAMP_dom"/>
</dbReference>
<dbReference type="InterPro" id="IPR036890">
    <property type="entry name" value="HATPase_C_sf"/>
</dbReference>
<comment type="caution">
    <text evidence="8">The sequence shown here is derived from an EMBL/GenBank/DDBJ whole genome shotgun (WGS) entry which is preliminary data.</text>
</comment>
<name>A0ABW0HT01_9BACL</name>
<dbReference type="SMART" id="SM00304">
    <property type="entry name" value="HAMP"/>
    <property type="match status" value="1"/>
</dbReference>
<evidence type="ECO:0000313" key="9">
    <source>
        <dbReference type="Proteomes" id="UP001596113"/>
    </source>
</evidence>
<reference evidence="9" key="1">
    <citation type="journal article" date="2019" name="Int. J. Syst. Evol. Microbiol.">
        <title>The Global Catalogue of Microorganisms (GCM) 10K type strain sequencing project: providing services to taxonomists for standard genome sequencing and annotation.</title>
        <authorList>
            <consortium name="The Broad Institute Genomics Platform"/>
            <consortium name="The Broad Institute Genome Sequencing Center for Infectious Disease"/>
            <person name="Wu L."/>
            <person name="Ma J."/>
        </authorList>
    </citation>
    <scope>NUCLEOTIDE SEQUENCE [LARGE SCALE GENOMIC DNA]</scope>
    <source>
        <strain evidence="9">CGMCC 1.18575</strain>
    </source>
</reference>
<dbReference type="GO" id="GO:0004673">
    <property type="term" value="F:protein histidine kinase activity"/>
    <property type="evidence" value="ECO:0007669"/>
    <property type="project" value="UniProtKB-EC"/>
</dbReference>
<dbReference type="CDD" id="cd06225">
    <property type="entry name" value="HAMP"/>
    <property type="match status" value="1"/>
</dbReference>
<dbReference type="InterPro" id="IPR010559">
    <property type="entry name" value="Sig_transdc_His_kin_internal"/>
</dbReference>
<evidence type="ECO:0000256" key="2">
    <source>
        <dbReference type="ARBA" id="ARBA00022475"/>
    </source>
</evidence>
<dbReference type="PANTHER" id="PTHR34220:SF7">
    <property type="entry name" value="SENSOR HISTIDINE KINASE YPDA"/>
    <property type="match status" value="1"/>
</dbReference>
<sequence length="598" mass="68039">MRAFKYPNIFVRIVVLFLLLIIPLYLLVFIINHTSGGILRKEIAGSMASRIGSYSALIDSEINHIEQMKTDFLNDEDLQKLSTVSITLSDYERLTAVNRLKKKLNSFKDSARLIKDIQVYIPNLEKTIRVSTYSDPMSEPEMKMIRDSNTLRSPRIIPWNGELILALYDPPHSGARTNFYMKIVLSREAMMTTLQQVTAKEDGKFYMTNLERSWMLSNSHPQATVEGVPASLENLLKEGAGRSDSGFGSLKLDGQPFFGAYQSSKYLNTVLLVAVPENRIFGMLDRYNLLLWLLSAATVVIVIVFSYRMYKIIHRPLQVMVRALRKVEDGDLNIALSHGKHDEFKYLFGQFNVMVSRLRVLIREVYEERIHSQQAQLKQLQSQINPHFLYNTIFVLHRMASSYGLPDVTRFTDFLGKYFLFLTRTGADAVTLAEEWNHAVIYTEIQKVRFADRIEVEWPEFPSCHKELRVPRMIIQPILENAYKYGLEKKVRGGRLRIAAEEIEGGVNDGGGVMIVIEDNGDHLDDETLSGLNRSLCGDEIGQEITGLLNVHRRLQLYYGAGSEAGLQFGRSELGGLLVAVKIPYRGGMKHASRIDRG</sequence>
<dbReference type="SUPFAM" id="SSF55874">
    <property type="entry name" value="ATPase domain of HSP90 chaperone/DNA topoisomerase II/histidine kinase"/>
    <property type="match status" value="1"/>
</dbReference>
<accession>A0ABW0HT01</accession>
<dbReference type="Gene3D" id="6.10.340.10">
    <property type="match status" value="1"/>
</dbReference>
<keyword evidence="9" id="KW-1185">Reference proteome</keyword>
<feature type="transmembrane region" description="Helical" evidence="6">
    <location>
        <begin position="9"/>
        <end position="31"/>
    </location>
</feature>
<proteinExistence type="predicted"/>
<dbReference type="Gene3D" id="3.30.565.10">
    <property type="entry name" value="Histidine kinase-like ATPase, C-terminal domain"/>
    <property type="match status" value="1"/>
</dbReference>
<dbReference type="RefSeq" id="WP_378132686.1">
    <property type="nucleotide sequence ID" value="NZ_JBHSMI010000023.1"/>
</dbReference>
<keyword evidence="2" id="KW-1003">Cell membrane</keyword>
<evidence type="ECO:0000259" key="7">
    <source>
        <dbReference type="PROSITE" id="PS50885"/>
    </source>
</evidence>
<protein>
    <submittedName>
        <fullName evidence="8">Sensor histidine kinase</fullName>
        <ecNumber evidence="8">2.7.13.3</ecNumber>
    </submittedName>
</protein>
<keyword evidence="8" id="KW-0418">Kinase</keyword>
<dbReference type="SUPFAM" id="SSF158472">
    <property type="entry name" value="HAMP domain-like"/>
    <property type="match status" value="1"/>
</dbReference>
<keyword evidence="3" id="KW-0597">Phosphoprotein</keyword>
<keyword evidence="6" id="KW-1133">Transmembrane helix</keyword>
<keyword evidence="5 6" id="KW-0472">Membrane</keyword>
<evidence type="ECO:0000256" key="1">
    <source>
        <dbReference type="ARBA" id="ARBA00004651"/>
    </source>
</evidence>
<feature type="transmembrane region" description="Helical" evidence="6">
    <location>
        <begin position="289"/>
        <end position="310"/>
    </location>
</feature>